<dbReference type="EMBL" id="GEBQ01026197">
    <property type="protein sequence ID" value="JAT13780.1"/>
    <property type="molecule type" value="Transcribed_RNA"/>
</dbReference>
<dbReference type="EMBL" id="GEBQ01003594">
    <property type="protein sequence ID" value="JAT36383.1"/>
    <property type="molecule type" value="Transcribed_RNA"/>
</dbReference>
<dbReference type="AlphaFoldDB" id="A0A1B6MKG4"/>
<reference evidence="2" key="1">
    <citation type="submission" date="2015-11" db="EMBL/GenBank/DDBJ databases">
        <title>De novo transcriptome assembly of four potential Pierce s Disease insect vectors from Arizona vineyards.</title>
        <authorList>
            <person name="Tassone E.E."/>
        </authorList>
    </citation>
    <scope>NUCLEOTIDE SEQUENCE</scope>
</reference>
<gene>
    <name evidence="2" type="ORF">g.11065</name>
    <name evidence="1" type="ORF">g.11066</name>
</gene>
<evidence type="ECO:0000313" key="1">
    <source>
        <dbReference type="EMBL" id="JAT13780.1"/>
    </source>
</evidence>
<organism evidence="2">
    <name type="scientific">Graphocephala atropunctata</name>
    <dbReference type="NCBI Taxonomy" id="36148"/>
    <lineage>
        <taxon>Eukaryota</taxon>
        <taxon>Metazoa</taxon>
        <taxon>Ecdysozoa</taxon>
        <taxon>Arthropoda</taxon>
        <taxon>Hexapoda</taxon>
        <taxon>Insecta</taxon>
        <taxon>Pterygota</taxon>
        <taxon>Neoptera</taxon>
        <taxon>Paraneoptera</taxon>
        <taxon>Hemiptera</taxon>
        <taxon>Auchenorrhyncha</taxon>
        <taxon>Membracoidea</taxon>
        <taxon>Cicadellidae</taxon>
        <taxon>Cicadellinae</taxon>
        <taxon>Cicadellini</taxon>
        <taxon>Graphocephala</taxon>
    </lineage>
</organism>
<proteinExistence type="predicted"/>
<sequence>MLQVQPQEFDFNFSIYISSDDEEARKELAARPLNKEVLIKAMNEMNLEGEWRITQTACGMIVSFMKEEDLDTFQEQDISGVLGFPASSFVYSALETYRQRMVIRDLPSAIDFREVETALARQGVQPLFINRTRAGNVSFEIADPVQFNSLLQFGLDFFASGRFAVLPLPYFPHTPMPPPATPRDSSFLRDSVLQCYKCQGFWHYAAQCPAVQRCVRCGDNHPVSECPRPRNDPVCVHCAGKHHAAYKNCPVRLQMKAIVPMTPIYLPGYVPPPPYNS</sequence>
<evidence type="ECO:0008006" key="3">
    <source>
        <dbReference type="Google" id="ProtNLM"/>
    </source>
</evidence>
<accession>A0A1B6MKG4</accession>
<evidence type="ECO:0000313" key="2">
    <source>
        <dbReference type="EMBL" id="JAT36383.1"/>
    </source>
</evidence>
<protein>
    <recommendedName>
        <fullName evidence="3">CCHC-type domain-containing protein</fullName>
    </recommendedName>
</protein>
<name>A0A1B6MKG4_9HEMI</name>